<protein>
    <submittedName>
        <fullName evidence="2">MBL fold metallo-hydrolase</fullName>
    </submittedName>
</protein>
<dbReference type="SUPFAM" id="SSF56281">
    <property type="entry name" value="Metallo-hydrolase/oxidoreductase"/>
    <property type="match status" value="1"/>
</dbReference>
<reference evidence="2" key="1">
    <citation type="submission" date="2023-05" db="EMBL/GenBank/DDBJ databases">
        <title>Whole genome sequence of Commensalibacter sp.</title>
        <authorList>
            <person name="Charoenyingcharoen P."/>
            <person name="Yukphan P."/>
        </authorList>
    </citation>
    <scope>NUCLEOTIDE SEQUENCE</scope>
    <source>
        <strain evidence="2">TBRC 16381</strain>
    </source>
</reference>
<comment type="caution">
    <text evidence="2">The sequence shown here is derived from an EMBL/GenBank/DDBJ whole genome shotgun (WGS) entry which is preliminary data.</text>
</comment>
<dbReference type="PANTHER" id="PTHR42663:SF6">
    <property type="entry name" value="HYDROLASE C777.06C-RELATED"/>
    <property type="match status" value="1"/>
</dbReference>
<dbReference type="SMART" id="SM00849">
    <property type="entry name" value="Lactamase_B"/>
    <property type="match status" value="1"/>
</dbReference>
<gene>
    <name evidence="2" type="ORF">QJV27_02905</name>
</gene>
<dbReference type="RefSeq" id="WP_281447489.1">
    <property type="nucleotide sequence ID" value="NZ_JASBAO010000001.1"/>
</dbReference>
<proteinExistence type="predicted"/>
<evidence type="ECO:0000313" key="2">
    <source>
        <dbReference type="EMBL" id="MDI2090342.1"/>
    </source>
</evidence>
<evidence type="ECO:0000259" key="1">
    <source>
        <dbReference type="SMART" id="SM00849"/>
    </source>
</evidence>
<accession>A0ABT6PZQ8</accession>
<feature type="domain" description="Metallo-beta-lactamase" evidence="1">
    <location>
        <begin position="39"/>
        <end position="233"/>
    </location>
</feature>
<keyword evidence="3" id="KW-1185">Reference proteome</keyword>
<organism evidence="2 3">
    <name type="scientific">Commensalibacter oyaizuii</name>
    <dbReference type="NCBI Taxonomy" id="3043873"/>
    <lineage>
        <taxon>Bacteria</taxon>
        <taxon>Pseudomonadati</taxon>
        <taxon>Pseudomonadota</taxon>
        <taxon>Alphaproteobacteria</taxon>
        <taxon>Acetobacterales</taxon>
        <taxon>Acetobacteraceae</taxon>
    </lineage>
</organism>
<dbReference type="Gene3D" id="3.60.15.10">
    <property type="entry name" value="Ribonuclease Z/Hydroxyacylglutathione hydrolase-like"/>
    <property type="match status" value="1"/>
</dbReference>
<evidence type="ECO:0000313" key="3">
    <source>
        <dbReference type="Proteomes" id="UP001431634"/>
    </source>
</evidence>
<dbReference type="Pfam" id="PF12706">
    <property type="entry name" value="Lactamase_B_2"/>
    <property type="match status" value="1"/>
</dbReference>
<dbReference type="InterPro" id="IPR036866">
    <property type="entry name" value="RibonucZ/Hydroxyglut_hydro"/>
</dbReference>
<dbReference type="InterPro" id="IPR001279">
    <property type="entry name" value="Metallo-B-lactamas"/>
</dbReference>
<dbReference type="CDD" id="cd16279">
    <property type="entry name" value="metallo-hydrolase-like_MBL-fold"/>
    <property type="match status" value="1"/>
</dbReference>
<dbReference type="Proteomes" id="UP001431634">
    <property type="component" value="Unassembled WGS sequence"/>
</dbReference>
<dbReference type="PANTHER" id="PTHR42663">
    <property type="entry name" value="HYDROLASE C777.06C-RELATED-RELATED"/>
    <property type="match status" value="1"/>
</dbReference>
<name>A0ABT6PZQ8_9PROT</name>
<sequence length="262" mass="29832">MKVTFLGCGASAGVPMVGGENGQGIWGACDPLEPKNYRTRSSVLIELKSHQRILIDTSPDIRTQLLREQISKVDAVIYTHAHADHIAGLDELRSINRMIGKPIPIYGTLETIEEIKSRFSYAFKPWTTAPHFFRPALKVNILQYGDDIEVVGEHIQTLEQYHGFGKTLGIRFDQVAYCTDVMDIDQKGLDILTGVDTWIVGCLQRRPHPAHAWLDKVMEWREIIRPRRTILTHMGQDLDWKWLYHNLPDAVEAAYDGLKVFI</sequence>
<dbReference type="EMBL" id="JASBAO010000001">
    <property type="protein sequence ID" value="MDI2090342.1"/>
    <property type="molecule type" value="Genomic_DNA"/>
</dbReference>